<name>A0ABU8U7D3_9ACTN</name>
<comment type="caution">
    <text evidence="2">The sequence shown here is derived from an EMBL/GenBank/DDBJ whole genome shotgun (WGS) entry which is preliminary data.</text>
</comment>
<reference evidence="2 3" key="1">
    <citation type="submission" date="2024-03" db="EMBL/GenBank/DDBJ databases">
        <title>Novel Streptomyces species of biotechnological and ecological value are a feature of Machair soil.</title>
        <authorList>
            <person name="Prole J.R."/>
            <person name="Goodfellow M."/>
            <person name="Allenby N."/>
            <person name="Ward A.C."/>
        </authorList>
    </citation>
    <scope>NUCLEOTIDE SEQUENCE [LARGE SCALE GENOMIC DNA]</scope>
    <source>
        <strain evidence="2 3">MS1.HAVA.3</strain>
    </source>
</reference>
<proteinExistence type="predicted"/>
<feature type="region of interest" description="Disordered" evidence="1">
    <location>
        <begin position="46"/>
        <end position="67"/>
    </location>
</feature>
<protein>
    <recommendedName>
        <fullName evidence="4">VCBS repeat-containing protein</fullName>
    </recommendedName>
</protein>
<evidence type="ECO:0000313" key="3">
    <source>
        <dbReference type="Proteomes" id="UP001382904"/>
    </source>
</evidence>
<dbReference type="EMBL" id="JBBKAM010000002">
    <property type="protein sequence ID" value="MEJ8643795.1"/>
    <property type="molecule type" value="Genomic_DNA"/>
</dbReference>
<dbReference type="SUPFAM" id="SSF69318">
    <property type="entry name" value="Integrin alpha N-terminal domain"/>
    <property type="match status" value="1"/>
</dbReference>
<keyword evidence="3" id="KW-1185">Reference proteome</keyword>
<gene>
    <name evidence="2" type="ORF">WKI68_25345</name>
</gene>
<dbReference type="InterPro" id="IPR028994">
    <property type="entry name" value="Integrin_alpha_N"/>
</dbReference>
<dbReference type="Proteomes" id="UP001382904">
    <property type="component" value="Unassembled WGS sequence"/>
</dbReference>
<sequence>MDNAGNLSQPARVDYYAQPNTAPAAFGDIDADGKPDVLVPDAAGHLRKAGSNPLDPPSARRLAAPGDGESWAGVQYTHRGTLGYRQVDDLLAHAPGDSYLSLFRNDGAGLFTEQASISVAKPTVCRDTERLVIDCPQHGFGSDWSKVTQIAAYGSLRGDSAVRGVLPATSVLFVENGRLWLAERGFINDLNDEAILLSGDGTRWADHELLTPGRAQGTDFPTLWARSKKDGTVRAFSLTGTPDAPVFAAFADPDAGPVLTTLAPAAHPRVGSDGDLTGDGLPDLWSADAAGTVTVFPGTGTATPYPTVTGFGPAV</sequence>
<evidence type="ECO:0000313" key="2">
    <source>
        <dbReference type="EMBL" id="MEJ8643795.1"/>
    </source>
</evidence>
<accession>A0ABU8U7D3</accession>
<evidence type="ECO:0000256" key="1">
    <source>
        <dbReference type="SAM" id="MobiDB-lite"/>
    </source>
</evidence>
<evidence type="ECO:0008006" key="4">
    <source>
        <dbReference type="Google" id="ProtNLM"/>
    </source>
</evidence>
<organism evidence="2 3">
    <name type="scientific">Streptomyces caledonius</name>
    <dbReference type="NCBI Taxonomy" id="3134107"/>
    <lineage>
        <taxon>Bacteria</taxon>
        <taxon>Bacillati</taxon>
        <taxon>Actinomycetota</taxon>
        <taxon>Actinomycetes</taxon>
        <taxon>Kitasatosporales</taxon>
        <taxon>Streptomycetaceae</taxon>
        <taxon>Streptomyces</taxon>
    </lineage>
</organism>